<dbReference type="SUPFAM" id="SSF53067">
    <property type="entry name" value="Actin-like ATPase domain"/>
    <property type="match status" value="1"/>
</dbReference>
<dbReference type="InterPro" id="IPR043129">
    <property type="entry name" value="ATPase_NBD"/>
</dbReference>
<accession>A0A963Z3F5</accession>
<dbReference type="PROSITE" id="PS01125">
    <property type="entry name" value="ROK"/>
    <property type="match status" value="1"/>
</dbReference>
<dbReference type="Proteomes" id="UP000721844">
    <property type="component" value="Unassembled WGS sequence"/>
</dbReference>
<dbReference type="GO" id="GO:0009384">
    <property type="term" value="F:N-acylmannosamine kinase activity"/>
    <property type="evidence" value="ECO:0007669"/>
    <property type="project" value="UniProtKB-EC"/>
</dbReference>
<dbReference type="Pfam" id="PF00480">
    <property type="entry name" value="ROK"/>
    <property type="match status" value="1"/>
</dbReference>
<dbReference type="InterPro" id="IPR000600">
    <property type="entry name" value="ROK"/>
</dbReference>
<dbReference type="EC" id="2.7.1.60" evidence="1"/>
<evidence type="ECO:0000313" key="1">
    <source>
        <dbReference type="EMBL" id="MCB8881108.1"/>
    </source>
</evidence>
<keyword evidence="1" id="KW-0418">Kinase</keyword>
<proteinExistence type="predicted"/>
<dbReference type="Gene3D" id="3.30.420.40">
    <property type="match status" value="2"/>
</dbReference>
<dbReference type="InterPro" id="IPR049874">
    <property type="entry name" value="ROK_cs"/>
</dbReference>
<name>A0A963Z3F5_9PROT</name>
<keyword evidence="1" id="KW-0808">Transferase</keyword>
<evidence type="ECO:0000313" key="2">
    <source>
        <dbReference type="Proteomes" id="UP000721844"/>
    </source>
</evidence>
<dbReference type="PANTHER" id="PTHR18964:SF169">
    <property type="entry name" value="N-ACETYLMANNOSAMINE KINASE"/>
    <property type="match status" value="1"/>
</dbReference>
<dbReference type="PANTHER" id="PTHR18964">
    <property type="entry name" value="ROK (REPRESSOR, ORF, KINASE) FAMILY"/>
    <property type="match status" value="1"/>
</dbReference>
<dbReference type="NCBIfam" id="NF003461">
    <property type="entry name" value="PRK05082.1"/>
    <property type="match status" value="1"/>
</dbReference>
<gene>
    <name evidence="1" type="ORF">ACELLULO517_12750</name>
</gene>
<dbReference type="EMBL" id="JAESVA010000004">
    <property type="protein sequence ID" value="MCB8881108.1"/>
    <property type="molecule type" value="Genomic_DNA"/>
</dbReference>
<dbReference type="GO" id="GO:0019262">
    <property type="term" value="P:N-acetylneuraminate catabolic process"/>
    <property type="evidence" value="ECO:0007669"/>
    <property type="project" value="TreeGrafter"/>
</dbReference>
<comment type="caution">
    <text evidence="1">The sequence shown here is derived from an EMBL/GenBank/DDBJ whole genome shotgun (WGS) entry which is preliminary data.</text>
</comment>
<dbReference type="RefSeq" id="WP_227307782.1">
    <property type="nucleotide sequence ID" value="NZ_JAESVA010000004.1"/>
</dbReference>
<reference evidence="1 2" key="1">
    <citation type="journal article" date="2021" name="Microorganisms">
        <title>Acidisoma silvae sp. nov. and Acidisomacellulosilytica sp. nov., Two Acidophilic Bacteria Isolated from Decaying Wood, Hydrolyzing Cellulose and Producing Poly-3-hydroxybutyrate.</title>
        <authorList>
            <person name="Mieszkin S."/>
            <person name="Pouder E."/>
            <person name="Uroz S."/>
            <person name="Simon-Colin C."/>
            <person name="Alain K."/>
        </authorList>
    </citation>
    <scope>NUCLEOTIDE SEQUENCE [LARGE SCALE GENOMIC DNA]</scope>
    <source>
        <strain evidence="1 2">HW T5.17</strain>
    </source>
</reference>
<protein>
    <submittedName>
        <fullName evidence="1">N-acetylmannosamine kinase</fullName>
        <ecNumber evidence="1">2.7.1.60</ecNumber>
    </submittedName>
</protein>
<dbReference type="AlphaFoldDB" id="A0A963Z3F5"/>
<sequence length="290" mass="28958">MAIDGPTTAIDLGGTKIAAARVQGARILERRQVPTPRTGNFDDVLAAIAGLAGDWADGVVALATTGLVDQGRLTAINPKTLDVPFGLPIEALLGARLGVPVRAMNDAQAAAWGEYRHGAGQGTGSMLFLTVSTGIGGGLVLDGRLRTGSGGLAGHVGHILADPAGPLCGCGRYGCLEAVASGPALERAGARRLGRALTCEDLFRAATTDAQAAAVLDDAAQSIASVLCSLHAALELDCAVIGGSVGLATGFLARIDTAMAQAPARLRLGIRAARLGADAGLVGVADLASS</sequence>
<keyword evidence="2" id="KW-1185">Reference proteome</keyword>
<organism evidence="1 2">
    <name type="scientific">Acidisoma cellulosilyticum</name>
    <dbReference type="NCBI Taxonomy" id="2802395"/>
    <lineage>
        <taxon>Bacteria</taxon>
        <taxon>Pseudomonadati</taxon>
        <taxon>Pseudomonadota</taxon>
        <taxon>Alphaproteobacteria</taxon>
        <taxon>Acetobacterales</taxon>
        <taxon>Acidocellaceae</taxon>
        <taxon>Acidisoma</taxon>
    </lineage>
</organism>